<gene>
    <name evidence="7" type="ORF">NGM29_12725</name>
</gene>
<sequence>MSRYRNFGLFLALAAVWGTAFVAIGAGLEYFPPVLFAALRYDIAGVIMLAYAAYVVDGETLLPQGRDQWLLVTIGSVFLIAAYHAFLFVGQQNTTAAAAAIVVSLSPVLTTGFARALVPSDALSAVGLIGVGIGLCGVIVIAQPDPNDLLSANAIATALVFLAAASFALGSVLTRRLDAEMAIETMEAWSMIGGAILMHLLSLGLREPIEPATWLHPNAFWSLAYLALASSALGFLVYFTLLERLGPIEINMVSYVAPVFAAIFGWLLLDEVITGTTVFGFVLIAIGFVLVKRRAIRDEFVNLRATARS</sequence>
<dbReference type="PANTHER" id="PTHR32322:SF2">
    <property type="entry name" value="EAMA DOMAIN-CONTAINING PROTEIN"/>
    <property type="match status" value="1"/>
</dbReference>
<feature type="transmembrane region" description="Helical" evidence="5">
    <location>
        <begin position="96"/>
        <end position="118"/>
    </location>
</feature>
<evidence type="ECO:0000256" key="5">
    <source>
        <dbReference type="SAM" id="Phobius"/>
    </source>
</evidence>
<feature type="domain" description="EamA" evidence="6">
    <location>
        <begin position="9"/>
        <end position="141"/>
    </location>
</feature>
<dbReference type="Pfam" id="PF00892">
    <property type="entry name" value="EamA"/>
    <property type="match status" value="2"/>
</dbReference>
<evidence type="ECO:0000256" key="3">
    <source>
        <dbReference type="ARBA" id="ARBA00022989"/>
    </source>
</evidence>
<evidence type="ECO:0000256" key="4">
    <source>
        <dbReference type="ARBA" id="ARBA00023136"/>
    </source>
</evidence>
<feature type="domain" description="EamA" evidence="6">
    <location>
        <begin position="158"/>
        <end position="291"/>
    </location>
</feature>
<organism evidence="7 8">
    <name type="scientific">Natronosalvus rutilus</name>
    <dbReference type="NCBI Taxonomy" id="2953753"/>
    <lineage>
        <taxon>Archaea</taxon>
        <taxon>Methanobacteriati</taxon>
        <taxon>Methanobacteriota</taxon>
        <taxon>Stenosarchaea group</taxon>
        <taxon>Halobacteria</taxon>
        <taxon>Halobacteriales</taxon>
        <taxon>Natrialbaceae</taxon>
        <taxon>Natronosalvus</taxon>
    </lineage>
</organism>
<dbReference type="InterPro" id="IPR050638">
    <property type="entry name" value="AA-Vitamin_Transporters"/>
</dbReference>
<feature type="transmembrane region" description="Helical" evidence="5">
    <location>
        <begin position="273"/>
        <end position="291"/>
    </location>
</feature>
<feature type="transmembrane region" description="Helical" evidence="5">
    <location>
        <begin position="186"/>
        <end position="205"/>
    </location>
</feature>
<protein>
    <submittedName>
        <fullName evidence="7">EamA family transporter</fullName>
    </submittedName>
</protein>
<dbReference type="GO" id="GO:0016020">
    <property type="term" value="C:membrane"/>
    <property type="evidence" value="ECO:0007669"/>
    <property type="project" value="UniProtKB-SubCell"/>
</dbReference>
<feature type="transmembrane region" description="Helical" evidence="5">
    <location>
        <begin position="248"/>
        <end position="267"/>
    </location>
</feature>
<keyword evidence="2 5" id="KW-0812">Transmembrane</keyword>
<feature type="transmembrane region" description="Helical" evidence="5">
    <location>
        <begin position="68"/>
        <end position="90"/>
    </location>
</feature>
<dbReference type="EMBL" id="CP100355">
    <property type="protein sequence ID" value="UTF52643.1"/>
    <property type="molecule type" value="Genomic_DNA"/>
</dbReference>
<dbReference type="PANTHER" id="PTHR32322">
    <property type="entry name" value="INNER MEMBRANE TRANSPORTER"/>
    <property type="match status" value="1"/>
</dbReference>
<dbReference type="KEGG" id="sawl:NGM29_12725"/>
<feature type="transmembrane region" description="Helical" evidence="5">
    <location>
        <begin position="35"/>
        <end position="56"/>
    </location>
</feature>
<evidence type="ECO:0000313" key="8">
    <source>
        <dbReference type="Proteomes" id="UP001056855"/>
    </source>
</evidence>
<dbReference type="RefSeq" id="WP_254156641.1">
    <property type="nucleotide sequence ID" value="NZ_CP100355.1"/>
</dbReference>
<dbReference type="SUPFAM" id="SSF103481">
    <property type="entry name" value="Multidrug resistance efflux transporter EmrE"/>
    <property type="match status" value="2"/>
</dbReference>
<dbReference type="InterPro" id="IPR000620">
    <property type="entry name" value="EamA_dom"/>
</dbReference>
<reference evidence="7" key="1">
    <citation type="submission" date="2022-06" db="EMBL/GenBank/DDBJ databases">
        <title>Diverse halophilic archaea isolated from saline environments.</title>
        <authorList>
            <person name="Cui H.-L."/>
        </authorList>
    </citation>
    <scope>NUCLEOTIDE SEQUENCE</scope>
    <source>
        <strain evidence="7">WLHS1</strain>
    </source>
</reference>
<evidence type="ECO:0000259" key="6">
    <source>
        <dbReference type="Pfam" id="PF00892"/>
    </source>
</evidence>
<evidence type="ECO:0000256" key="1">
    <source>
        <dbReference type="ARBA" id="ARBA00004141"/>
    </source>
</evidence>
<accession>A0A9E7N936</accession>
<feature type="transmembrane region" description="Helical" evidence="5">
    <location>
        <begin position="154"/>
        <end position="174"/>
    </location>
</feature>
<name>A0A9E7N936_9EURY</name>
<dbReference type="GeneID" id="73290925"/>
<comment type="subcellular location">
    <subcellularLocation>
        <location evidence="1">Membrane</location>
        <topology evidence="1">Multi-pass membrane protein</topology>
    </subcellularLocation>
</comment>
<evidence type="ECO:0000256" key="2">
    <source>
        <dbReference type="ARBA" id="ARBA00022692"/>
    </source>
</evidence>
<feature type="transmembrane region" description="Helical" evidence="5">
    <location>
        <begin position="125"/>
        <end position="142"/>
    </location>
</feature>
<feature type="transmembrane region" description="Helical" evidence="5">
    <location>
        <begin position="220"/>
        <end position="241"/>
    </location>
</feature>
<dbReference type="Proteomes" id="UP001056855">
    <property type="component" value="Chromosome"/>
</dbReference>
<evidence type="ECO:0000313" key="7">
    <source>
        <dbReference type="EMBL" id="UTF52643.1"/>
    </source>
</evidence>
<dbReference type="InterPro" id="IPR037185">
    <property type="entry name" value="EmrE-like"/>
</dbReference>
<dbReference type="AlphaFoldDB" id="A0A9E7N936"/>
<proteinExistence type="predicted"/>
<keyword evidence="8" id="KW-1185">Reference proteome</keyword>
<keyword evidence="3 5" id="KW-1133">Transmembrane helix</keyword>
<keyword evidence="4 5" id="KW-0472">Membrane</keyword>